<evidence type="ECO:0000313" key="2">
    <source>
        <dbReference type="Proteomes" id="UP000242972"/>
    </source>
</evidence>
<evidence type="ECO:0000313" key="1">
    <source>
        <dbReference type="EMBL" id="PSR26827.1"/>
    </source>
</evidence>
<comment type="caution">
    <text evidence="1">The sequence shown here is derived from an EMBL/GenBank/DDBJ whole genome shotgun (WGS) entry which is preliminary data.</text>
</comment>
<proteinExistence type="predicted"/>
<gene>
    <name evidence="1" type="ORF">C7B46_19730</name>
</gene>
<name>A0A2T2WX50_9FIRM</name>
<dbReference type="AlphaFoldDB" id="A0A2T2WX50"/>
<organism evidence="1 2">
    <name type="scientific">Sulfobacillus benefaciens</name>
    <dbReference type="NCBI Taxonomy" id="453960"/>
    <lineage>
        <taxon>Bacteria</taxon>
        <taxon>Bacillati</taxon>
        <taxon>Bacillota</taxon>
        <taxon>Clostridia</taxon>
        <taxon>Eubacteriales</taxon>
        <taxon>Clostridiales Family XVII. Incertae Sedis</taxon>
        <taxon>Sulfobacillus</taxon>
    </lineage>
</organism>
<reference evidence="1 2" key="1">
    <citation type="journal article" date="2014" name="BMC Genomics">
        <title>Comparison of environmental and isolate Sulfobacillus genomes reveals diverse carbon, sulfur, nitrogen, and hydrogen metabolisms.</title>
        <authorList>
            <person name="Justice N.B."/>
            <person name="Norman A."/>
            <person name="Brown C.T."/>
            <person name="Singh A."/>
            <person name="Thomas B.C."/>
            <person name="Banfield J.F."/>
        </authorList>
    </citation>
    <scope>NUCLEOTIDE SEQUENCE [LARGE SCALE GENOMIC DNA]</scope>
    <source>
        <strain evidence="1">AMDSBA4</strain>
    </source>
</reference>
<sequence length="195" mass="22467">MTLQAENTHWRLRIVPDPEPLNPRDADPLSTWVCWHPRYTLGDSHDYARPQEFLAAITPRVALIFPLYLYDHSGLTVSLDSFLGRAPHAAWDSRQVGFAYVLRSTVRQEYGISRITPIIHDKVRRRVEVEVQEYNQYLHGDIYGFLVEAKSVCDHGMVHYDPVESVWGFYGDDWNVNGLADFLSDEVRPLLQALA</sequence>
<dbReference type="EMBL" id="PXYW01000118">
    <property type="protein sequence ID" value="PSR26827.1"/>
    <property type="molecule type" value="Genomic_DNA"/>
</dbReference>
<accession>A0A2T2WX50</accession>
<dbReference type="Proteomes" id="UP000242972">
    <property type="component" value="Unassembled WGS sequence"/>
</dbReference>
<protein>
    <submittedName>
        <fullName evidence="1">Uncharacterized protein</fullName>
    </submittedName>
</protein>